<reference evidence="1" key="2">
    <citation type="submission" date="2021-09" db="EMBL/GenBank/DDBJ databases">
        <authorList>
            <person name="Gilroy R."/>
        </authorList>
    </citation>
    <scope>NUCLEOTIDE SEQUENCE</scope>
    <source>
        <strain evidence="1">CHK193-16274</strain>
    </source>
</reference>
<accession>A0A921KI25</accession>
<feature type="non-terminal residue" evidence="1">
    <location>
        <position position="1"/>
    </location>
</feature>
<gene>
    <name evidence="1" type="ORF">K8V91_02595</name>
</gene>
<evidence type="ECO:0000313" key="1">
    <source>
        <dbReference type="EMBL" id="HJF39788.1"/>
    </source>
</evidence>
<evidence type="ECO:0000313" key="2">
    <source>
        <dbReference type="Proteomes" id="UP000749320"/>
    </source>
</evidence>
<protein>
    <submittedName>
        <fullName evidence="1">Uncharacterized protein</fullName>
    </submittedName>
</protein>
<name>A0A921KI25_9FIRM</name>
<dbReference type="EMBL" id="DYWV01000088">
    <property type="protein sequence ID" value="HJF39788.1"/>
    <property type="molecule type" value="Genomic_DNA"/>
</dbReference>
<proteinExistence type="predicted"/>
<reference evidence="1" key="1">
    <citation type="journal article" date="2021" name="PeerJ">
        <title>Extensive microbial diversity within the chicken gut microbiome revealed by metagenomics and culture.</title>
        <authorList>
            <person name="Gilroy R."/>
            <person name="Ravi A."/>
            <person name="Getino M."/>
            <person name="Pursley I."/>
            <person name="Horton D.L."/>
            <person name="Alikhan N.F."/>
            <person name="Baker D."/>
            <person name="Gharbi K."/>
            <person name="Hall N."/>
            <person name="Watson M."/>
            <person name="Adriaenssens E.M."/>
            <person name="Foster-Nyarko E."/>
            <person name="Jarju S."/>
            <person name="Secka A."/>
            <person name="Antonio M."/>
            <person name="Oren A."/>
            <person name="Chaudhuri R.R."/>
            <person name="La Ragione R."/>
            <person name="Hildebrand F."/>
            <person name="Pallen M.J."/>
        </authorList>
    </citation>
    <scope>NUCLEOTIDE SEQUENCE</scope>
    <source>
        <strain evidence="1">CHK193-16274</strain>
    </source>
</reference>
<dbReference type="AlphaFoldDB" id="A0A921KI25"/>
<dbReference type="Proteomes" id="UP000749320">
    <property type="component" value="Unassembled WGS sequence"/>
</dbReference>
<organism evidence="1 2">
    <name type="scientific">Thomasclavelia spiroformis</name>
    <dbReference type="NCBI Taxonomy" id="29348"/>
    <lineage>
        <taxon>Bacteria</taxon>
        <taxon>Bacillati</taxon>
        <taxon>Bacillota</taxon>
        <taxon>Erysipelotrichia</taxon>
        <taxon>Erysipelotrichales</taxon>
        <taxon>Coprobacillaceae</taxon>
        <taxon>Thomasclavelia</taxon>
    </lineage>
</organism>
<comment type="caution">
    <text evidence="1">The sequence shown here is derived from an EMBL/GenBank/DDBJ whole genome shotgun (WGS) entry which is preliminary data.</text>
</comment>
<sequence length="256" mass="29388">IYDENDDSNRCTTGIGPKYAFTATINNLFEKNFGEEGRHNPLSRPKMRDWYVAMRQAVDLTAKCQYCGSTFLFQNASCKCPFCKKGKEEERAKVIAAIITDYFNVDSIVNSVNNEIDLFNEEGGYEVEPVSMDLLKSKNTVGIKIIDNMDGIYYLYNYHTSDPSFSERNEKTIEIEISNGEYTIRNLMSRSIRMSTENSDYGEIKPNGSKRLNSINNIILTMSVLRGNAEDYIGDEEFTTDDIMHLRERRIQFVLL</sequence>